<dbReference type="GO" id="GO:0003677">
    <property type="term" value="F:DNA binding"/>
    <property type="evidence" value="ECO:0007669"/>
    <property type="project" value="UniProtKB-KW"/>
</dbReference>
<organism evidence="12 13">
    <name type="scientific">Galactobacter valiniphilus</name>
    <dbReference type="NCBI Taxonomy" id="2676122"/>
    <lineage>
        <taxon>Bacteria</taxon>
        <taxon>Bacillati</taxon>
        <taxon>Actinomycetota</taxon>
        <taxon>Actinomycetes</taxon>
        <taxon>Micrococcales</taxon>
        <taxon>Micrococcaceae</taxon>
        <taxon>Galactobacter</taxon>
    </lineage>
</organism>
<dbReference type="InterPro" id="IPR036388">
    <property type="entry name" value="WH-like_DNA-bd_sf"/>
</dbReference>
<dbReference type="SMART" id="SM00448">
    <property type="entry name" value="REC"/>
    <property type="match status" value="1"/>
</dbReference>
<dbReference type="PIRSF" id="PIRSF006171">
    <property type="entry name" value="RR_citrat_malat"/>
    <property type="match status" value="1"/>
</dbReference>
<proteinExistence type="predicted"/>
<dbReference type="GO" id="GO:0005737">
    <property type="term" value="C:cytoplasm"/>
    <property type="evidence" value="ECO:0007669"/>
    <property type="project" value="UniProtKB-SubCell"/>
</dbReference>
<dbReference type="Pfam" id="PF09339">
    <property type="entry name" value="HTH_IclR"/>
    <property type="match status" value="1"/>
</dbReference>
<keyword evidence="8 9" id="KW-0804">Transcription</keyword>
<gene>
    <name evidence="12" type="ORF">DWB68_14210</name>
</gene>
<keyword evidence="13" id="KW-1185">Reference proteome</keyword>
<name>A0A399J6R6_9MICC</name>
<comment type="caution">
    <text evidence="12">The sequence shown here is derived from an EMBL/GenBank/DDBJ whole genome shotgun (WGS) entry which is preliminary data.</text>
</comment>
<dbReference type="GO" id="GO:0003700">
    <property type="term" value="F:DNA-binding transcription factor activity"/>
    <property type="evidence" value="ECO:0007669"/>
    <property type="project" value="InterPro"/>
</dbReference>
<dbReference type="AlphaFoldDB" id="A0A399J6R6"/>
<keyword evidence="7 9" id="KW-0010">Activator</keyword>
<keyword evidence="2 9" id="KW-0963">Cytoplasm</keyword>
<evidence type="ECO:0000256" key="10">
    <source>
        <dbReference type="PROSITE-ProRule" id="PRU00169"/>
    </source>
</evidence>
<dbReference type="PANTHER" id="PTHR45526:SF1">
    <property type="entry name" value="TRANSCRIPTIONAL REGULATORY PROTEIN DCUR-RELATED"/>
    <property type="match status" value="1"/>
</dbReference>
<evidence type="ECO:0000313" key="13">
    <source>
        <dbReference type="Proteomes" id="UP000265419"/>
    </source>
</evidence>
<evidence type="ECO:0000259" key="11">
    <source>
        <dbReference type="PROSITE" id="PS50110"/>
    </source>
</evidence>
<dbReference type="RefSeq" id="WP_119425776.1">
    <property type="nucleotide sequence ID" value="NZ_QQXK01000035.1"/>
</dbReference>
<keyword evidence="4 9" id="KW-0902">Two-component regulatory system</keyword>
<evidence type="ECO:0000256" key="4">
    <source>
        <dbReference type="ARBA" id="ARBA00023012"/>
    </source>
</evidence>
<feature type="modified residue" description="4-aspartylphosphate" evidence="10">
    <location>
        <position position="62"/>
    </location>
</feature>
<dbReference type="InterPro" id="IPR036390">
    <property type="entry name" value="WH_DNA-bd_sf"/>
</dbReference>
<dbReference type="InterPro" id="IPR005471">
    <property type="entry name" value="Tscrpt_reg_IclR_N"/>
</dbReference>
<dbReference type="GO" id="GO:0000156">
    <property type="term" value="F:phosphorelay response regulator activity"/>
    <property type="evidence" value="ECO:0007669"/>
    <property type="project" value="TreeGrafter"/>
</dbReference>
<dbReference type="Gene3D" id="3.40.50.2300">
    <property type="match status" value="1"/>
</dbReference>
<accession>A0A399J6R6</accession>
<evidence type="ECO:0000313" key="12">
    <source>
        <dbReference type="EMBL" id="RII41163.1"/>
    </source>
</evidence>
<evidence type="ECO:0000256" key="6">
    <source>
        <dbReference type="ARBA" id="ARBA00023125"/>
    </source>
</evidence>
<keyword evidence="5 9" id="KW-0805">Transcription regulation</keyword>
<dbReference type="SUPFAM" id="SSF46785">
    <property type="entry name" value="Winged helix' DNA-binding domain"/>
    <property type="match status" value="1"/>
</dbReference>
<keyword evidence="6 9" id="KW-0238">DNA-binding</keyword>
<evidence type="ECO:0000256" key="3">
    <source>
        <dbReference type="ARBA" id="ARBA00022553"/>
    </source>
</evidence>
<dbReference type="Gene3D" id="1.10.10.10">
    <property type="entry name" value="Winged helix-like DNA-binding domain superfamily/Winged helix DNA-binding domain"/>
    <property type="match status" value="1"/>
</dbReference>
<dbReference type="Proteomes" id="UP000265419">
    <property type="component" value="Unassembled WGS sequence"/>
</dbReference>
<keyword evidence="3 10" id="KW-0597">Phosphoprotein</keyword>
<dbReference type="PANTHER" id="PTHR45526">
    <property type="entry name" value="TRANSCRIPTIONAL REGULATORY PROTEIN DPIA"/>
    <property type="match status" value="1"/>
</dbReference>
<feature type="domain" description="Response regulatory" evidence="11">
    <location>
        <begin position="11"/>
        <end position="122"/>
    </location>
</feature>
<evidence type="ECO:0000256" key="9">
    <source>
        <dbReference type="PIRNR" id="PIRNR006171"/>
    </source>
</evidence>
<sequence>MNAQGAGGDFTVLVVDDDFYVAKLHAKHVDAVPGFTALEPEPDGRRVLARVQAESPDLVLLDVHLPQVSGLDLLRTLDVDVMMLSAAAEAGAVRTALRRGALAYLLKPFDPAALGAKLRSYARYRRILESASALDQSTIERAQRVMFGEDEAVSAGPAPTEASVLEAVAASPGELTGVEVAESVGVSRATAQRYLSALARDGRIRLELRYGQRGRPEHRYTMP</sequence>
<dbReference type="EMBL" id="QQXK01000035">
    <property type="protein sequence ID" value="RII41163.1"/>
    <property type="molecule type" value="Genomic_DNA"/>
</dbReference>
<evidence type="ECO:0000256" key="1">
    <source>
        <dbReference type="ARBA" id="ARBA00004496"/>
    </source>
</evidence>
<dbReference type="InterPro" id="IPR024187">
    <property type="entry name" value="Sig_transdc_resp-reg_cit/mal"/>
</dbReference>
<protein>
    <recommendedName>
        <fullName evidence="9">Transcriptional regulatory protein</fullName>
    </recommendedName>
</protein>
<reference evidence="12 13" key="1">
    <citation type="submission" date="2018-07" db="EMBL/GenBank/DDBJ databases">
        <title>Arthrobacter sp. nov., isolated from raw cow's milk with high bacterial count.</title>
        <authorList>
            <person name="Hahne J."/>
            <person name="Isele D."/>
            <person name="Lipski A."/>
        </authorList>
    </citation>
    <scope>NUCLEOTIDE SEQUENCE [LARGE SCALE GENOMIC DNA]</scope>
    <source>
        <strain evidence="12 13">JZ R-35</strain>
    </source>
</reference>
<dbReference type="InterPro" id="IPR051271">
    <property type="entry name" value="2C-system_Tx_regulators"/>
</dbReference>
<evidence type="ECO:0000256" key="8">
    <source>
        <dbReference type="ARBA" id="ARBA00023163"/>
    </source>
</evidence>
<evidence type="ECO:0000256" key="2">
    <source>
        <dbReference type="ARBA" id="ARBA00022490"/>
    </source>
</evidence>
<comment type="subcellular location">
    <subcellularLocation>
        <location evidence="1 9">Cytoplasm</location>
    </subcellularLocation>
</comment>
<dbReference type="Pfam" id="PF00072">
    <property type="entry name" value="Response_reg"/>
    <property type="match status" value="1"/>
</dbReference>
<dbReference type="SUPFAM" id="SSF52172">
    <property type="entry name" value="CheY-like"/>
    <property type="match status" value="1"/>
</dbReference>
<evidence type="ECO:0000256" key="5">
    <source>
        <dbReference type="ARBA" id="ARBA00023015"/>
    </source>
</evidence>
<evidence type="ECO:0000256" key="7">
    <source>
        <dbReference type="ARBA" id="ARBA00023159"/>
    </source>
</evidence>
<dbReference type="PROSITE" id="PS50110">
    <property type="entry name" value="RESPONSE_REGULATORY"/>
    <property type="match status" value="1"/>
</dbReference>
<dbReference type="InterPro" id="IPR011006">
    <property type="entry name" value="CheY-like_superfamily"/>
</dbReference>
<dbReference type="InterPro" id="IPR001789">
    <property type="entry name" value="Sig_transdc_resp-reg_receiver"/>
</dbReference>